<dbReference type="GO" id="GO:0045892">
    <property type="term" value="P:negative regulation of DNA-templated transcription"/>
    <property type="evidence" value="ECO:0007669"/>
    <property type="project" value="TreeGrafter"/>
</dbReference>
<reference evidence="5 6" key="1">
    <citation type="submission" date="2019-11" db="EMBL/GenBank/DDBJ databases">
        <title>Draft genome sequence of Paludibacterium sp. dN18-1.</title>
        <authorList>
            <person name="Im W.-T."/>
        </authorList>
    </citation>
    <scope>NUCLEOTIDE SEQUENCE [LARGE SCALE GENOMIC DNA]</scope>
    <source>
        <strain evidence="6">dN 18-1</strain>
    </source>
</reference>
<dbReference type="SMART" id="SM00345">
    <property type="entry name" value="HTH_GNTR"/>
    <property type="match status" value="1"/>
</dbReference>
<dbReference type="Proteomes" id="UP000446658">
    <property type="component" value="Unassembled WGS sequence"/>
</dbReference>
<sequence>MTSMPLPLHTQIRDSLRTQILDGQYQQHDKLPSEKQLMESFGVSRITVRHALAALGQEGMVFKIPGKGCYVSKPKPTQQLARLQGFAESMGRQGYEAFNRLISLQTVSANAAMAAAFSLPVGAPLTEIQRVRYPDRQPISFDRTYVSVEIGQRLAREDLATRDIFLILENDYSIGLDHALLSIQAANADADLAAKLEIAPGDAVLQLERVTYTTEGAPLEMDYVSYRGDAFRYQLRIARN</sequence>
<keyword evidence="2" id="KW-0238">DNA-binding</keyword>
<name>A0A844GDP7_9NEIS</name>
<dbReference type="InterPro" id="IPR000524">
    <property type="entry name" value="Tscrpt_reg_HTH_GntR"/>
</dbReference>
<dbReference type="InterPro" id="IPR050679">
    <property type="entry name" value="Bact_HTH_transcr_reg"/>
</dbReference>
<accession>A0A844GDP7</accession>
<dbReference type="InterPro" id="IPR011663">
    <property type="entry name" value="UTRA"/>
</dbReference>
<dbReference type="AlphaFoldDB" id="A0A844GDP7"/>
<proteinExistence type="predicted"/>
<dbReference type="InterPro" id="IPR036390">
    <property type="entry name" value="WH_DNA-bd_sf"/>
</dbReference>
<dbReference type="InterPro" id="IPR036388">
    <property type="entry name" value="WH-like_DNA-bd_sf"/>
</dbReference>
<dbReference type="InterPro" id="IPR028978">
    <property type="entry name" value="Chorismate_lyase_/UTRA_dom_sf"/>
</dbReference>
<dbReference type="Gene3D" id="1.10.10.10">
    <property type="entry name" value="Winged helix-like DNA-binding domain superfamily/Winged helix DNA-binding domain"/>
    <property type="match status" value="1"/>
</dbReference>
<dbReference type="Pfam" id="PF00392">
    <property type="entry name" value="GntR"/>
    <property type="match status" value="1"/>
</dbReference>
<evidence type="ECO:0000256" key="2">
    <source>
        <dbReference type="ARBA" id="ARBA00023125"/>
    </source>
</evidence>
<dbReference type="PANTHER" id="PTHR44846:SF1">
    <property type="entry name" value="MANNOSYL-D-GLYCERATE TRANSPORT_METABOLISM SYSTEM REPRESSOR MNGR-RELATED"/>
    <property type="match status" value="1"/>
</dbReference>
<dbReference type="GO" id="GO:0003677">
    <property type="term" value="F:DNA binding"/>
    <property type="evidence" value="ECO:0007669"/>
    <property type="project" value="UniProtKB-KW"/>
</dbReference>
<dbReference type="SMART" id="SM00866">
    <property type="entry name" value="UTRA"/>
    <property type="match status" value="1"/>
</dbReference>
<evidence type="ECO:0000256" key="3">
    <source>
        <dbReference type="ARBA" id="ARBA00023163"/>
    </source>
</evidence>
<evidence type="ECO:0000313" key="6">
    <source>
        <dbReference type="Proteomes" id="UP000446658"/>
    </source>
</evidence>
<dbReference type="SUPFAM" id="SSF46785">
    <property type="entry name" value="Winged helix' DNA-binding domain"/>
    <property type="match status" value="1"/>
</dbReference>
<dbReference type="Pfam" id="PF07702">
    <property type="entry name" value="UTRA"/>
    <property type="match status" value="1"/>
</dbReference>
<evidence type="ECO:0000313" key="5">
    <source>
        <dbReference type="EMBL" id="MTD33892.1"/>
    </source>
</evidence>
<gene>
    <name evidence="5" type="ORF">GKE73_15560</name>
</gene>
<dbReference type="PANTHER" id="PTHR44846">
    <property type="entry name" value="MANNOSYL-D-GLYCERATE TRANSPORT/METABOLISM SYSTEM REPRESSOR MNGR-RELATED"/>
    <property type="match status" value="1"/>
</dbReference>
<keyword evidence="3" id="KW-0804">Transcription</keyword>
<keyword evidence="6" id="KW-1185">Reference proteome</keyword>
<keyword evidence="1" id="KW-0805">Transcription regulation</keyword>
<comment type="caution">
    <text evidence="5">The sequence shown here is derived from an EMBL/GenBank/DDBJ whole genome shotgun (WGS) entry which is preliminary data.</text>
</comment>
<dbReference type="RefSeq" id="WP_230371061.1">
    <property type="nucleotide sequence ID" value="NZ_WLYX01000001.1"/>
</dbReference>
<dbReference type="PROSITE" id="PS50949">
    <property type="entry name" value="HTH_GNTR"/>
    <property type="match status" value="1"/>
</dbReference>
<dbReference type="EMBL" id="WLYX01000001">
    <property type="protein sequence ID" value="MTD33892.1"/>
    <property type="molecule type" value="Genomic_DNA"/>
</dbReference>
<dbReference type="SUPFAM" id="SSF64288">
    <property type="entry name" value="Chorismate lyase-like"/>
    <property type="match status" value="1"/>
</dbReference>
<dbReference type="GO" id="GO:0003700">
    <property type="term" value="F:DNA-binding transcription factor activity"/>
    <property type="evidence" value="ECO:0007669"/>
    <property type="project" value="InterPro"/>
</dbReference>
<protein>
    <submittedName>
        <fullName evidence="5">UTRA domain-containing protein</fullName>
    </submittedName>
</protein>
<evidence type="ECO:0000256" key="1">
    <source>
        <dbReference type="ARBA" id="ARBA00023015"/>
    </source>
</evidence>
<dbReference type="CDD" id="cd07377">
    <property type="entry name" value="WHTH_GntR"/>
    <property type="match status" value="1"/>
</dbReference>
<evidence type="ECO:0000259" key="4">
    <source>
        <dbReference type="PROSITE" id="PS50949"/>
    </source>
</evidence>
<dbReference type="PRINTS" id="PR00035">
    <property type="entry name" value="HTHGNTR"/>
</dbReference>
<organism evidence="5 6">
    <name type="scientific">Paludibacterium denitrificans</name>
    <dbReference type="NCBI Taxonomy" id="2675226"/>
    <lineage>
        <taxon>Bacteria</taxon>
        <taxon>Pseudomonadati</taxon>
        <taxon>Pseudomonadota</taxon>
        <taxon>Betaproteobacteria</taxon>
        <taxon>Neisseriales</taxon>
        <taxon>Chromobacteriaceae</taxon>
        <taxon>Paludibacterium</taxon>
    </lineage>
</organism>
<dbReference type="Gene3D" id="3.40.1410.10">
    <property type="entry name" value="Chorismate lyase-like"/>
    <property type="match status" value="1"/>
</dbReference>
<feature type="domain" description="HTH gntR-type" evidence="4">
    <location>
        <begin position="6"/>
        <end position="74"/>
    </location>
</feature>